<dbReference type="SUPFAM" id="SSF56524">
    <property type="entry name" value="Oxidoreductase molybdopterin-binding domain"/>
    <property type="match status" value="1"/>
</dbReference>
<accession>A0A0A1F9V3</accession>
<gene>
    <name evidence="2" type="ORF">LT85_2370</name>
</gene>
<protein>
    <recommendedName>
        <fullName evidence="4">Oxidoreductase molybdopterin binding domain protein</fullName>
    </recommendedName>
</protein>
<organism evidence="2 3">
    <name type="scientific">Collimonas arenae</name>
    <dbReference type="NCBI Taxonomy" id="279058"/>
    <lineage>
        <taxon>Bacteria</taxon>
        <taxon>Pseudomonadati</taxon>
        <taxon>Pseudomonadota</taxon>
        <taxon>Betaproteobacteria</taxon>
        <taxon>Burkholderiales</taxon>
        <taxon>Oxalobacteraceae</taxon>
        <taxon>Collimonas</taxon>
    </lineage>
</organism>
<dbReference type="KEGG" id="care:LT85_2370"/>
<dbReference type="AlphaFoldDB" id="A0A0A1F9V3"/>
<dbReference type="Gene3D" id="3.90.420.10">
    <property type="entry name" value="Oxidoreductase, molybdopterin-binding domain"/>
    <property type="match status" value="1"/>
</dbReference>
<evidence type="ECO:0000256" key="1">
    <source>
        <dbReference type="SAM" id="SignalP"/>
    </source>
</evidence>
<dbReference type="STRING" id="279058.LT85_2370"/>
<keyword evidence="3" id="KW-1185">Reference proteome</keyword>
<dbReference type="HOGENOM" id="CLU_110165_0_0_4"/>
<dbReference type="OrthoDB" id="8685546at2"/>
<sequence>MKKRQFISTAAASIASALGASALPALAVNSAIQDAKPTGPAILTIAGAIDRSNRGPTDPVIDQMMHKQNVKFNRAFTFDLAALGKLPQVTINPTMEYDGKPHQLRGPRLAEVLDTLGASKAAGTQIVFHSVDGYMPQIGFDQLRKQGYILATQIDGMPLAIGGFGPIFAIYDADRVPEMAQKPLGQRFALCPWGLYCVEVIAGK</sequence>
<dbReference type="RefSeq" id="WP_038488933.1">
    <property type="nucleotide sequence ID" value="NZ_CP009962.1"/>
</dbReference>
<name>A0A0A1F9V3_9BURK</name>
<feature type="chain" id="PRO_5001983067" description="Oxidoreductase molybdopterin binding domain protein" evidence="1">
    <location>
        <begin position="28"/>
        <end position="204"/>
    </location>
</feature>
<dbReference type="InterPro" id="IPR036374">
    <property type="entry name" value="OxRdtase_Mopterin-bd_sf"/>
</dbReference>
<dbReference type="Proteomes" id="UP000030302">
    <property type="component" value="Chromosome"/>
</dbReference>
<feature type="signal peptide" evidence="1">
    <location>
        <begin position="1"/>
        <end position="27"/>
    </location>
</feature>
<evidence type="ECO:0000313" key="2">
    <source>
        <dbReference type="EMBL" id="AIY41528.1"/>
    </source>
</evidence>
<evidence type="ECO:0008006" key="4">
    <source>
        <dbReference type="Google" id="ProtNLM"/>
    </source>
</evidence>
<reference evidence="3" key="1">
    <citation type="journal article" date="2014" name="Soil Biol. Biochem.">
        <title>Structure and function of bacterial communities in ageing soils: Insights from the Mendocino ecological staircase.</title>
        <authorList>
            <person name="Uroz S."/>
            <person name="Tech J.J."/>
            <person name="Sawaya N.A."/>
            <person name="Frey-Klett P."/>
            <person name="Leveau J.H.J."/>
        </authorList>
    </citation>
    <scope>NUCLEOTIDE SEQUENCE [LARGE SCALE GENOMIC DNA]</scope>
    <source>
        <strain evidence="3">Cal35</strain>
    </source>
</reference>
<proteinExistence type="predicted"/>
<dbReference type="EMBL" id="CP009962">
    <property type="protein sequence ID" value="AIY41528.1"/>
    <property type="molecule type" value="Genomic_DNA"/>
</dbReference>
<evidence type="ECO:0000313" key="3">
    <source>
        <dbReference type="Proteomes" id="UP000030302"/>
    </source>
</evidence>
<keyword evidence="1" id="KW-0732">Signal</keyword>